<keyword evidence="12" id="KW-0862">Zinc</keyword>
<dbReference type="Proteomes" id="UP000265515">
    <property type="component" value="Unassembled WGS sequence"/>
</dbReference>
<dbReference type="GO" id="GO:0008270">
    <property type="term" value="F:zinc ion binding"/>
    <property type="evidence" value="ECO:0007669"/>
    <property type="project" value="UniProtKB-KW"/>
</dbReference>
<gene>
    <name evidence="19" type="ORF">CBR_g8650</name>
</gene>
<dbReference type="PROSITE" id="PS50089">
    <property type="entry name" value="ZF_RING_2"/>
    <property type="match status" value="1"/>
</dbReference>
<keyword evidence="7 17" id="KW-0812">Transmembrane</keyword>
<dbReference type="GO" id="GO:0043161">
    <property type="term" value="P:proteasome-mediated ubiquitin-dependent protein catabolic process"/>
    <property type="evidence" value="ECO:0007669"/>
    <property type="project" value="TreeGrafter"/>
</dbReference>
<feature type="compositionally biased region" description="Polar residues" evidence="16">
    <location>
        <begin position="630"/>
        <end position="654"/>
    </location>
</feature>
<evidence type="ECO:0000256" key="3">
    <source>
        <dbReference type="ARBA" id="ARBA00004906"/>
    </source>
</evidence>
<evidence type="ECO:0000256" key="1">
    <source>
        <dbReference type="ARBA" id="ARBA00000900"/>
    </source>
</evidence>
<feature type="region of interest" description="Disordered" evidence="16">
    <location>
        <begin position="566"/>
        <end position="657"/>
    </location>
</feature>
<dbReference type="OrthoDB" id="7759664at2759"/>
<feature type="compositionally biased region" description="Polar residues" evidence="16">
    <location>
        <begin position="734"/>
        <end position="745"/>
    </location>
</feature>
<accession>A0A388JS79</accession>
<keyword evidence="10" id="KW-0833">Ubl conjugation pathway</keyword>
<dbReference type="InterPro" id="IPR057992">
    <property type="entry name" value="TPR_SYVN1_N"/>
</dbReference>
<feature type="compositionally biased region" description="Low complexity" evidence="16">
    <location>
        <begin position="603"/>
        <end position="629"/>
    </location>
</feature>
<reference evidence="19 20" key="1">
    <citation type="journal article" date="2018" name="Cell">
        <title>The Chara Genome: Secondary Complexity and Implications for Plant Terrestrialization.</title>
        <authorList>
            <person name="Nishiyama T."/>
            <person name="Sakayama H."/>
            <person name="Vries J.D."/>
            <person name="Buschmann H."/>
            <person name="Saint-Marcoux D."/>
            <person name="Ullrich K.K."/>
            <person name="Haas F.B."/>
            <person name="Vanderstraeten L."/>
            <person name="Becker D."/>
            <person name="Lang D."/>
            <person name="Vosolsobe S."/>
            <person name="Rombauts S."/>
            <person name="Wilhelmsson P.K.I."/>
            <person name="Janitza P."/>
            <person name="Kern R."/>
            <person name="Heyl A."/>
            <person name="Rumpler F."/>
            <person name="Villalobos L.I.A.C."/>
            <person name="Clay J.M."/>
            <person name="Skokan R."/>
            <person name="Toyoda A."/>
            <person name="Suzuki Y."/>
            <person name="Kagoshima H."/>
            <person name="Schijlen E."/>
            <person name="Tajeshwar N."/>
            <person name="Catarino B."/>
            <person name="Hetherington A.J."/>
            <person name="Saltykova A."/>
            <person name="Bonnot C."/>
            <person name="Breuninger H."/>
            <person name="Symeonidi A."/>
            <person name="Radhakrishnan G.V."/>
            <person name="Van Nieuwerburgh F."/>
            <person name="Deforce D."/>
            <person name="Chang C."/>
            <person name="Karol K.G."/>
            <person name="Hedrich R."/>
            <person name="Ulvskov P."/>
            <person name="Glockner G."/>
            <person name="Delwiche C.F."/>
            <person name="Petrasek J."/>
            <person name="Van de Peer Y."/>
            <person name="Friml J."/>
            <person name="Beilby M."/>
            <person name="Dolan L."/>
            <person name="Kohara Y."/>
            <person name="Sugano S."/>
            <person name="Fujiyama A."/>
            <person name="Delaux P.-M."/>
            <person name="Quint M."/>
            <person name="TheiBen G."/>
            <person name="Hagemann M."/>
            <person name="Harholt J."/>
            <person name="Dunand C."/>
            <person name="Zachgo S."/>
            <person name="Langdale J."/>
            <person name="Maumus F."/>
            <person name="Straeten D.V.D."/>
            <person name="Gould S.B."/>
            <person name="Rensing S.A."/>
        </authorList>
    </citation>
    <scope>NUCLEOTIDE SEQUENCE [LARGE SCALE GENOMIC DNA]</scope>
    <source>
        <strain evidence="19 20">S276</strain>
    </source>
</reference>
<evidence type="ECO:0000256" key="9">
    <source>
        <dbReference type="ARBA" id="ARBA00022771"/>
    </source>
</evidence>
<dbReference type="Pfam" id="PF13639">
    <property type="entry name" value="zf-RING_2"/>
    <property type="match status" value="1"/>
</dbReference>
<dbReference type="InterPro" id="IPR001841">
    <property type="entry name" value="Znf_RING"/>
</dbReference>
<evidence type="ECO:0000313" key="19">
    <source>
        <dbReference type="EMBL" id="GBG60630.1"/>
    </source>
</evidence>
<dbReference type="AlphaFoldDB" id="A0A388JS79"/>
<protein>
    <recommendedName>
        <fullName evidence="5">RING-type E3 ubiquitin transferase</fullName>
        <ecNumber evidence="5">2.3.2.27</ecNumber>
    </recommendedName>
</protein>
<dbReference type="InterPro" id="IPR050731">
    <property type="entry name" value="HRD1_E3_ubiq-ligases"/>
</dbReference>
<dbReference type="GO" id="GO:0061630">
    <property type="term" value="F:ubiquitin protein ligase activity"/>
    <property type="evidence" value="ECO:0007669"/>
    <property type="project" value="UniProtKB-EC"/>
</dbReference>
<comment type="similarity">
    <text evidence="4">Belongs to the HRD1 family.</text>
</comment>
<keyword evidence="9 15" id="KW-0863">Zinc-finger</keyword>
<dbReference type="EC" id="2.3.2.27" evidence="5"/>
<evidence type="ECO:0000256" key="2">
    <source>
        <dbReference type="ARBA" id="ARBA00004477"/>
    </source>
</evidence>
<keyword evidence="14 17" id="KW-0472">Membrane</keyword>
<feature type="transmembrane region" description="Helical" evidence="17">
    <location>
        <begin position="7"/>
        <end position="23"/>
    </location>
</feature>
<comment type="subcellular location">
    <subcellularLocation>
        <location evidence="2">Endoplasmic reticulum membrane</location>
        <topology evidence="2">Multi-pass membrane protein</topology>
    </subcellularLocation>
</comment>
<feature type="region of interest" description="Disordered" evidence="16">
    <location>
        <begin position="689"/>
        <end position="788"/>
    </location>
</feature>
<name>A0A388JS79_CHABU</name>
<feature type="transmembrane region" description="Helical" evidence="17">
    <location>
        <begin position="139"/>
        <end position="159"/>
    </location>
</feature>
<evidence type="ECO:0000256" key="11">
    <source>
        <dbReference type="ARBA" id="ARBA00022824"/>
    </source>
</evidence>
<evidence type="ECO:0000256" key="6">
    <source>
        <dbReference type="ARBA" id="ARBA00022679"/>
    </source>
</evidence>
<dbReference type="InterPro" id="IPR058051">
    <property type="entry name" value="Znf_RING_synoviolin"/>
</dbReference>
<dbReference type="CDD" id="cd16479">
    <property type="entry name" value="RING-H2_synoviolin"/>
    <property type="match status" value="1"/>
</dbReference>
<comment type="pathway">
    <text evidence="3">Protein modification; protein ubiquitination.</text>
</comment>
<dbReference type="GO" id="GO:0036503">
    <property type="term" value="P:ERAD pathway"/>
    <property type="evidence" value="ECO:0007669"/>
    <property type="project" value="TreeGrafter"/>
</dbReference>
<feature type="compositionally biased region" description="Polar residues" evidence="16">
    <location>
        <begin position="846"/>
        <end position="855"/>
    </location>
</feature>
<dbReference type="Gene3D" id="3.30.40.10">
    <property type="entry name" value="Zinc/RING finger domain, C3HC4 (zinc finger)"/>
    <property type="match status" value="1"/>
</dbReference>
<keyword evidence="6" id="KW-0808">Transferase</keyword>
<dbReference type="SUPFAM" id="SSF57850">
    <property type="entry name" value="RING/U-box"/>
    <property type="match status" value="1"/>
</dbReference>
<dbReference type="PANTHER" id="PTHR22763:SF184">
    <property type="entry name" value="E3 UBIQUITIN-PROTEIN LIGASE SYNOVIOLIN"/>
    <property type="match status" value="1"/>
</dbReference>
<keyword evidence="20" id="KW-1185">Reference proteome</keyword>
<evidence type="ECO:0000256" key="5">
    <source>
        <dbReference type="ARBA" id="ARBA00012483"/>
    </source>
</evidence>
<evidence type="ECO:0000256" key="15">
    <source>
        <dbReference type="PROSITE-ProRule" id="PRU00175"/>
    </source>
</evidence>
<comment type="catalytic activity">
    <reaction evidence="1">
        <text>S-ubiquitinyl-[E2 ubiquitin-conjugating enzyme]-L-cysteine + [acceptor protein]-L-lysine = [E2 ubiquitin-conjugating enzyme]-L-cysteine + N(6)-ubiquitinyl-[acceptor protein]-L-lysine.</text>
        <dbReference type="EC" id="2.3.2.27"/>
    </reaction>
</comment>
<feature type="transmembrane region" description="Helical" evidence="17">
    <location>
        <begin position="35"/>
        <end position="61"/>
    </location>
</feature>
<sequence>MISLAKYSTVSLLLSIAVVYHAYQTREQFYPAMLYLATSKICVVVLGNMAFVLTILFWHLLKKIFLGNLREAEVERLQELLRHETMETCLAMTIFRGDFNASFVAMFTALLFIKIFHWLSQKRVEYIETTPSVSRLAHARIISFMFLLLAVDIVFLKYSIIRAIGPPSVHLLFAFEYVILASSTVATCLKYVLYTIDVVMEGQWDNKAVYVFYLELVRDLLHLFVYLLFFLIIFVKIGLPLHLIRDLYETFRNFKARVGDFIRYRRITSNMDKFPEATQEELGRGDATCIICREEMSSAKKLPCGHLFHILCLRSWLERHMTCPTCRAPVLPPENANQANEAAARHMAQPGVVEGVAPGVGVMDGQGAHVQAGNMDYMAGMMGAPGSAAAAAAAAHAQALHGHYMANARAVGSLYPAWRMAPQNWYWATPWYAPAQYVPQVMPGMIRPPFPPSTGDGSGMEQLRNDTRGITMPNPLAGGVVPGADAAWPYGLWVDQWVNSGENEAQREARMNVRMQWELQWRLMVGAFQAQAHFASMGVWPWMMPTLGLWGSGGAAAGQGSFVPAVTGVGMPSSDTTSTERGGEGDGAGQVAAESSERSSQVPVTSGTPSSQPSPSVSVTASSPSASGGEAQNNQARPGTGATEQGSPVTTSELQRQHEEQLQMWMGNLARMQSRLPFPMMGMWLQPDAMPRGSPAAPNGSAFSGSATMRTNPADNREEQQPSGSDGSALDGQRGSSDRNSTQSGKDPAATDSVSDTSRENPQAADARGAMQFTQNTGDGVVAENSAAEDNGHARLGTRVAEGHITDLNGGIVPDKEEDDATTGLRRRVRQEGISQSEKSIPDSEIVQSMNTVKE</sequence>
<evidence type="ECO:0000256" key="16">
    <source>
        <dbReference type="SAM" id="MobiDB-lite"/>
    </source>
</evidence>
<feature type="region of interest" description="Disordered" evidence="16">
    <location>
        <begin position="807"/>
        <end position="855"/>
    </location>
</feature>
<evidence type="ECO:0000256" key="14">
    <source>
        <dbReference type="ARBA" id="ARBA00023136"/>
    </source>
</evidence>
<organism evidence="19 20">
    <name type="scientific">Chara braunii</name>
    <name type="common">Braun's stonewort</name>
    <dbReference type="NCBI Taxonomy" id="69332"/>
    <lineage>
        <taxon>Eukaryota</taxon>
        <taxon>Viridiplantae</taxon>
        <taxon>Streptophyta</taxon>
        <taxon>Charophyceae</taxon>
        <taxon>Charales</taxon>
        <taxon>Characeae</taxon>
        <taxon>Chara</taxon>
    </lineage>
</organism>
<proteinExistence type="inferred from homology"/>
<keyword evidence="11" id="KW-0256">Endoplasmic reticulum</keyword>
<keyword evidence="8" id="KW-0479">Metal-binding</keyword>
<evidence type="ECO:0000256" key="7">
    <source>
        <dbReference type="ARBA" id="ARBA00022692"/>
    </source>
</evidence>
<feature type="domain" description="RING-type" evidence="18">
    <location>
        <begin position="289"/>
        <end position="327"/>
    </location>
</feature>
<evidence type="ECO:0000256" key="13">
    <source>
        <dbReference type="ARBA" id="ARBA00022989"/>
    </source>
</evidence>
<evidence type="ECO:0000313" key="20">
    <source>
        <dbReference type="Proteomes" id="UP000265515"/>
    </source>
</evidence>
<evidence type="ECO:0000256" key="12">
    <source>
        <dbReference type="ARBA" id="ARBA00022833"/>
    </source>
</evidence>
<dbReference type="STRING" id="69332.A0A388JS79"/>
<dbReference type="FunFam" id="3.30.40.10:FF:000194">
    <property type="entry name" value="ERAD-associated E3 ubiquitin-protein ligase HRD1A"/>
    <property type="match status" value="1"/>
</dbReference>
<dbReference type="Gramene" id="GBG60630">
    <property type="protein sequence ID" value="GBG60630"/>
    <property type="gene ID" value="CBR_g8650"/>
</dbReference>
<dbReference type="EMBL" id="BFEA01000012">
    <property type="protein sequence ID" value="GBG60630.1"/>
    <property type="molecule type" value="Genomic_DNA"/>
</dbReference>
<evidence type="ECO:0000256" key="10">
    <source>
        <dbReference type="ARBA" id="ARBA00022786"/>
    </source>
</evidence>
<dbReference type="InterPro" id="IPR013083">
    <property type="entry name" value="Znf_RING/FYVE/PHD"/>
</dbReference>
<dbReference type="Pfam" id="PF25563">
    <property type="entry name" value="TPR_SYVN1_N"/>
    <property type="match status" value="1"/>
</dbReference>
<dbReference type="GO" id="GO:0005789">
    <property type="term" value="C:endoplasmic reticulum membrane"/>
    <property type="evidence" value="ECO:0007669"/>
    <property type="project" value="UniProtKB-SubCell"/>
</dbReference>
<dbReference type="PANTHER" id="PTHR22763">
    <property type="entry name" value="RING ZINC FINGER PROTEIN"/>
    <property type="match status" value="1"/>
</dbReference>
<evidence type="ECO:0000259" key="18">
    <source>
        <dbReference type="PROSITE" id="PS50089"/>
    </source>
</evidence>
<dbReference type="SMART" id="SM00184">
    <property type="entry name" value="RING"/>
    <property type="match status" value="1"/>
</dbReference>
<comment type="caution">
    <text evidence="19">The sequence shown here is derived from an EMBL/GenBank/DDBJ whole genome shotgun (WGS) entry which is preliminary data.</text>
</comment>
<feature type="transmembrane region" description="Helical" evidence="17">
    <location>
        <begin position="99"/>
        <end position="119"/>
    </location>
</feature>
<feature type="transmembrane region" description="Helical" evidence="17">
    <location>
        <begin position="171"/>
        <end position="194"/>
    </location>
</feature>
<evidence type="ECO:0000256" key="4">
    <source>
        <dbReference type="ARBA" id="ARBA00010089"/>
    </source>
</evidence>
<feature type="transmembrane region" description="Helical" evidence="17">
    <location>
        <begin position="223"/>
        <end position="244"/>
    </location>
</feature>
<evidence type="ECO:0000256" key="17">
    <source>
        <dbReference type="SAM" id="Phobius"/>
    </source>
</evidence>
<keyword evidence="13 17" id="KW-1133">Transmembrane helix</keyword>
<feature type="compositionally biased region" description="Polar residues" evidence="16">
    <location>
        <begin position="701"/>
        <end position="714"/>
    </location>
</feature>
<evidence type="ECO:0000256" key="8">
    <source>
        <dbReference type="ARBA" id="ARBA00022723"/>
    </source>
</evidence>